<dbReference type="Gene3D" id="3.40.630.190">
    <property type="entry name" value="LCP protein"/>
    <property type="match status" value="1"/>
</dbReference>
<dbReference type="InterPro" id="IPR050922">
    <property type="entry name" value="LytR/CpsA/Psr_CW_biosynth"/>
</dbReference>
<evidence type="ECO:0000256" key="1">
    <source>
        <dbReference type="ARBA" id="ARBA00006068"/>
    </source>
</evidence>
<keyword evidence="3" id="KW-0812">Transmembrane</keyword>
<feature type="compositionally biased region" description="Low complexity" evidence="2">
    <location>
        <begin position="52"/>
        <end position="61"/>
    </location>
</feature>
<feature type="region of interest" description="Disordered" evidence="2">
    <location>
        <begin position="436"/>
        <end position="463"/>
    </location>
</feature>
<feature type="domain" description="Cell envelope-related transcriptional attenuator" evidence="4">
    <location>
        <begin position="194"/>
        <end position="343"/>
    </location>
</feature>
<accession>A0A329UQP2</accession>
<evidence type="ECO:0000259" key="4">
    <source>
        <dbReference type="Pfam" id="PF03816"/>
    </source>
</evidence>
<evidence type="ECO:0000256" key="2">
    <source>
        <dbReference type="SAM" id="MobiDB-lite"/>
    </source>
</evidence>
<gene>
    <name evidence="5" type="ORF">C4N21_05130</name>
</gene>
<dbReference type="Proteomes" id="UP000250550">
    <property type="component" value="Unassembled WGS sequence"/>
</dbReference>
<proteinExistence type="inferred from homology"/>
<feature type="region of interest" description="Disordered" evidence="2">
    <location>
        <begin position="42"/>
        <end position="68"/>
    </location>
</feature>
<dbReference type="PANTHER" id="PTHR33392">
    <property type="entry name" value="POLYISOPRENYL-TEICHOIC ACID--PEPTIDOGLYCAN TEICHOIC ACID TRANSFERASE TAGU"/>
    <property type="match status" value="1"/>
</dbReference>
<dbReference type="Pfam" id="PF03816">
    <property type="entry name" value="LytR_cpsA_psr"/>
    <property type="match status" value="1"/>
</dbReference>
<evidence type="ECO:0000313" key="6">
    <source>
        <dbReference type="Proteomes" id="UP000250550"/>
    </source>
</evidence>
<keyword evidence="3" id="KW-0472">Membrane</keyword>
<feature type="compositionally biased region" description="Low complexity" evidence="2">
    <location>
        <begin position="478"/>
        <end position="518"/>
    </location>
</feature>
<dbReference type="PANTHER" id="PTHR33392:SF6">
    <property type="entry name" value="POLYISOPRENYL-TEICHOIC ACID--PEPTIDOGLYCAN TEICHOIC ACID TRANSFERASE TAGU"/>
    <property type="match status" value="1"/>
</dbReference>
<comment type="caution">
    <text evidence="5">The sequence shown here is derived from an EMBL/GenBank/DDBJ whole genome shotgun (WGS) entry which is preliminary data.</text>
</comment>
<dbReference type="RefSeq" id="WP_112121211.1">
    <property type="nucleotide sequence ID" value="NZ_PRLF01000004.1"/>
</dbReference>
<comment type="similarity">
    <text evidence="1">Belongs to the LytR/CpsA/Psr (LCP) family.</text>
</comment>
<evidence type="ECO:0000256" key="3">
    <source>
        <dbReference type="SAM" id="Phobius"/>
    </source>
</evidence>
<feature type="region of interest" description="Disordered" evidence="2">
    <location>
        <begin position="478"/>
        <end position="540"/>
    </location>
</feature>
<reference evidence="5 6" key="1">
    <citation type="submission" date="2018-02" db="EMBL/GenBank/DDBJ databases">
        <title>Complete genome sequencing of Faecalibacterium prausnitzii strains isolated from the human gut.</title>
        <authorList>
            <person name="Fitzgerald B.C."/>
            <person name="Shkoporov A.N."/>
            <person name="Ross P.R."/>
            <person name="Hill C."/>
        </authorList>
    </citation>
    <scope>NUCLEOTIDE SEQUENCE [LARGE SCALE GENOMIC DNA]</scope>
    <source>
        <strain evidence="5 6">APC924/119</strain>
    </source>
</reference>
<protein>
    <submittedName>
        <fullName evidence="5">Transcriptional regulator</fullName>
    </submittedName>
</protein>
<feature type="compositionally biased region" description="Polar residues" evidence="2">
    <location>
        <begin position="521"/>
        <end position="535"/>
    </location>
</feature>
<dbReference type="NCBIfam" id="TIGR00350">
    <property type="entry name" value="lytR_cpsA_psr"/>
    <property type="match status" value="1"/>
</dbReference>
<feature type="compositionally biased region" description="Polar residues" evidence="2">
    <location>
        <begin position="436"/>
        <end position="454"/>
    </location>
</feature>
<feature type="transmembrane region" description="Helical" evidence="3">
    <location>
        <begin position="129"/>
        <end position="149"/>
    </location>
</feature>
<dbReference type="AlphaFoldDB" id="A0A329UQP2"/>
<evidence type="ECO:0000313" key="5">
    <source>
        <dbReference type="EMBL" id="RAW66169.1"/>
    </source>
</evidence>
<feature type="transmembrane region" description="Helical" evidence="3">
    <location>
        <begin position="99"/>
        <end position="117"/>
    </location>
</feature>
<sequence>MLDENEHSRKEDGRSLHRLLHKAEQQDATVVVDSAAFFSELPPEQAAPPRRPQQNTRRNTAGGENGAYQPPKRGKILLIVQAILSVLALVQLWRTQMLPVLYLVVLAALLVLLWLLVKRCQEYKTAGTVSRVFSVVLCAAMAVGCVWAQQGLDALGNMTNGFLSNAEANKITKEPFVLYLSGVDTRGDLTEKARSDVNIIAAVNPVTKQVVLINTPRDYYVDLAGTNSKDKLTHAGLYGVQTSMDTLGNLYGVNVEHYIRINFAGFIDIVDALGGVDVYSDQAFTSVGSPGYYDPTTFVEGWNHLDGKAALAFARERHAFKTGDVQRGINQMKVIDAMLNKIKSPALLMGFTKILDAVADSFVTSLSTNQISALVRMQLSDFAEWNIERYTVTGTSGSSTKCYSAKGQKLYVMKPDEASVAKAKEMIVAVMGGEGTVSSTTQTPEKTDVYTPTTDPDAAVSVPETPADSVIVEVPAESVPEQPAEQPAEQPTEQPAETPAEQPAATETPQPETTAPAEGGNTETPAVSLPTQEQVEQAAGSLYSAASTVLDAILGASGN</sequence>
<organism evidence="5 6">
    <name type="scientific">Faecalibacterium prausnitzii</name>
    <dbReference type="NCBI Taxonomy" id="853"/>
    <lineage>
        <taxon>Bacteria</taxon>
        <taxon>Bacillati</taxon>
        <taxon>Bacillota</taxon>
        <taxon>Clostridia</taxon>
        <taxon>Eubacteriales</taxon>
        <taxon>Oscillospiraceae</taxon>
        <taxon>Faecalibacterium</taxon>
    </lineage>
</organism>
<name>A0A329UQP2_9FIRM</name>
<keyword evidence="3" id="KW-1133">Transmembrane helix</keyword>
<feature type="transmembrane region" description="Helical" evidence="3">
    <location>
        <begin position="76"/>
        <end position="93"/>
    </location>
</feature>
<dbReference type="InterPro" id="IPR004474">
    <property type="entry name" value="LytR_CpsA_psr"/>
</dbReference>
<dbReference type="EMBL" id="PRLF01000004">
    <property type="protein sequence ID" value="RAW66169.1"/>
    <property type="molecule type" value="Genomic_DNA"/>
</dbReference>